<reference evidence="1 2" key="1">
    <citation type="journal article" date="2016" name="Nat. Commun.">
        <title>Thousands of microbial genomes shed light on interconnected biogeochemical processes in an aquifer system.</title>
        <authorList>
            <person name="Anantharaman K."/>
            <person name="Brown C.T."/>
            <person name="Hug L.A."/>
            <person name="Sharon I."/>
            <person name="Castelle C.J."/>
            <person name="Probst A.J."/>
            <person name="Thomas B.C."/>
            <person name="Singh A."/>
            <person name="Wilkins M.J."/>
            <person name="Karaoz U."/>
            <person name="Brodie E.L."/>
            <person name="Williams K.H."/>
            <person name="Hubbard S.S."/>
            <person name="Banfield J.F."/>
        </authorList>
    </citation>
    <scope>NUCLEOTIDE SEQUENCE [LARGE SCALE GENOMIC DNA]</scope>
</reference>
<evidence type="ECO:0000313" key="2">
    <source>
        <dbReference type="Proteomes" id="UP000177913"/>
    </source>
</evidence>
<dbReference type="Proteomes" id="UP000177913">
    <property type="component" value="Unassembled WGS sequence"/>
</dbReference>
<sequence length="301" mass="34647">MTNERYGLSIEPRIDIRVSSHYGEAAIRRSLTAGFKSIVRFFKRERLSLAPDAIRIIAVNDTSNPVTREVAMGCSWDDKRRQIKLHSNVLGRNDHLWRTALYHGVGHATHSQLLRQLGFGKAESHIPPVARESVASWIGIAQQYEGDQNLVRRYLGELLLPERRLFEAPASPDQVEAAFYHDVAIINYVYSVRGIEHLLNLALAAPRALGRWQALPLVVKAGLDNLRELLRQRQEYRQRVDDIGWREWEKELQRNIAKNLWHLVYPMLISPKKSHQEFEGRAENILGTSLTDLTDQASEWY</sequence>
<comment type="caution">
    <text evidence="1">The sequence shown here is derived from an EMBL/GenBank/DDBJ whole genome shotgun (WGS) entry which is preliminary data.</text>
</comment>
<evidence type="ECO:0000313" key="1">
    <source>
        <dbReference type="EMBL" id="OGK23842.1"/>
    </source>
</evidence>
<gene>
    <name evidence="1" type="ORF">A3C25_04470</name>
</gene>
<protein>
    <submittedName>
        <fullName evidence="1">Uncharacterized protein</fullName>
    </submittedName>
</protein>
<proteinExistence type="predicted"/>
<dbReference type="AlphaFoldDB" id="A0A1F7GZA1"/>
<name>A0A1F7GZA1_9BACT</name>
<accession>A0A1F7GZA1</accession>
<organism evidence="1 2">
    <name type="scientific">Candidatus Roizmanbacteria bacterium RIFCSPHIGHO2_02_FULL_38_11</name>
    <dbReference type="NCBI Taxonomy" id="1802039"/>
    <lineage>
        <taxon>Bacteria</taxon>
        <taxon>Candidatus Roizmaniibacteriota</taxon>
    </lineage>
</organism>
<dbReference type="EMBL" id="MFZO01000042">
    <property type="protein sequence ID" value="OGK23842.1"/>
    <property type="molecule type" value="Genomic_DNA"/>
</dbReference>